<dbReference type="eggNOG" id="ENOG502Z7Q4">
    <property type="taxonomic scope" value="Bacteria"/>
</dbReference>
<dbReference type="EMBL" id="AJYK02000043">
    <property type="protein sequence ID" value="OEF26907.1"/>
    <property type="molecule type" value="Genomic_DNA"/>
</dbReference>
<dbReference type="PANTHER" id="PTHR13369">
    <property type="match status" value="1"/>
</dbReference>
<dbReference type="AlphaFoldDB" id="A0A1E5E442"/>
<dbReference type="RefSeq" id="WP_017025169.1">
    <property type="nucleotide sequence ID" value="NZ_AJYK02000043.1"/>
</dbReference>
<dbReference type="PANTHER" id="PTHR13369:SF0">
    <property type="entry name" value="GLUTATHIONE S-TRANSFERASE C-TERMINAL DOMAIN-CONTAINING PROTEIN"/>
    <property type="match status" value="1"/>
</dbReference>
<protein>
    <submittedName>
        <fullName evidence="2">SAM-dependent methyltransferase</fullName>
    </submittedName>
</protein>
<name>A0A1E5E442_9VIBR</name>
<organism evidence="2 3">
    <name type="scientific">Vibrio rumoiensis 1S-45</name>
    <dbReference type="NCBI Taxonomy" id="1188252"/>
    <lineage>
        <taxon>Bacteria</taxon>
        <taxon>Pseudomonadati</taxon>
        <taxon>Pseudomonadota</taxon>
        <taxon>Gammaproteobacteria</taxon>
        <taxon>Vibrionales</taxon>
        <taxon>Vibrionaceae</taxon>
        <taxon>Vibrio</taxon>
    </lineage>
</organism>
<dbReference type="STRING" id="1188252.A1QC_00635"/>
<keyword evidence="2" id="KW-0808">Transferase</keyword>
<accession>A0A1E5E442</accession>
<dbReference type="GO" id="GO:0032259">
    <property type="term" value="P:methylation"/>
    <property type="evidence" value="ECO:0007669"/>
    <property type="project" value="UniProtKB-KW"/>
</dbReference>
<evidence type="ECO:0000259" key="1">
    <source>
        <dbReference type="Pfam" id="PF13679"/>
    </source>
</evidence>
<dbReference type="Pfam" id="PF13679">
    <property type="entry name" value="Methyltransf_32"/>
    <property type="match status" value="1"/>
</dbReference>
<evidence type="ECO:0000313" key="2">
    <source>
        <dbReference type="EMBL" id="OEF26907.1"/>
    </source>
</evidence>
<dbReference type="InterPro" id="IPR025714">
    <property type="entry name" value="Methyltranfer_dom"/>
</dbReference>
<keyword evidence="3" id="KW-1185">Reference proteome</keyword>
<feature type="domain" description="Methyltransferase" evidence="1">
    <location>
        <begin position="119"/>
        <end position="233"/>
    </location>
</feature>
<reference evidence="2 3" key="1">
    <citation type="journal article" date="2012" name="Science">
        <title>Ecological populations of bacteria act as socially cohesive units of antibiotic production and resistance.</title>
        <authorList>
            <person name="Cordero O.X."/>
            <person name="Wildschutte H."/>
            <person name="Kirkup B."/>
            <person name="Proehl S."/>
            <person name="Ngo L."/>
            <person name="Hussain F."/>
            <person name="Le Roux F."/>
            <person name="Mincer T."/>
            <person name="Polz M.F."/>
        </authorList>
    </citation>
    <scope>NUCLEOTIDE SEQUENCE [LARGE SCALE GENOMIC DNA]</scope>
    <source>
        <strain evidence="2 3">1S-45</strain>
    </source>
</reference>
<dbReference type="Proteomes" id="UP000094070">
    <property type="component" value="Unassembled WGS sequence"/>
</dbReference>
<evidence type="ECO:0000313" key="3">
    <source>
        <dbReference type="Proteomes" id="UP000094070"/>
    </source>
</evidence>
<sequence>MMFSLAERFNILDQSLLQTQALWRIDPFQLSFHSSLPWQEIAPDLCQFLAQLTDDDIIEFKQNTASLLPELSIFIPQLSTLWQACELENLRESPLHGVEALSVGIPGRKWQQICAMGSAALKENKGTKWLEWCSGKGFLGQVLAQQSHLPVTSFEWQQGLCDSGQVLANQRKLKMTFVQGDALSASSTSVFNQQQHAVALHACGDLHAHLIEHVCQQHLPALTLSPCCYHLIEGDHYQALSTHGQQSKLQLSKNELRIPLQETVTGGQRVKQHRELEMTYRLALDSLLREKMGHCEYTPLPSIKKSELGLGFEHFCHWSQQQKALIFPMNDLTSWEAKGRQRFMQMERISLIQQVFRRPLEMWLVCDKALRLQQQGYSVSVSTFCTREITPRNILIQAVLPTQS</sequence>
<keyword evidence="2" id="KW-0489">Methyltransferase</keyword>
<dbReference type="InterPro" id="IPR029063">
    <property type="entry name" value="SAM-dependent_MTases_sf"/>
</dbReference>
<proteinExistence type="predicted"/>
<gene>
    <name evidence="2" type="ORF">A1QC_00635</name>
</gene>
<comment type="caution">
    <text evidence="2">The sequence shown here is derived from an EMBL/GenBank/DDBJ whole genome shotgun (WGS) entry which is preliminary data.</text>
</comment>
<dbReference type="GO" id="GO:0008168">
    <property type="term" value="F:methyltransferase activity"/>
    <property type="evidence" value="ECO:0007669"/>
    <property type="project" value="UniProtKB-KW"/>
</dbReference>
<dbReference type="SUPFAM" id="SSF53335">
    <property type="entry name" value="S-adenosyl-L-methionine-dependent methyltransferases"/>
    <property type="match status" value="1"/>
</dbReference>